<dbReference type="InterPro" id="IPR011006">
    <property type="entry name" value="CheY-like_superfamily"/>
</dbReference>
<dbReference type="InterPro" id="IPR036388">
    <property type="entry name" value="WH-like_DNA-bd_sf"/>
</dbReference>
<dbReference type="PROSITE" id="PS51755">
    <property type="entry name" value="OMPR_PHOB"/>
    <property type="match status" value="1"/>
</dbReference>
<keyword evidence="13" id="KW-1185">Reference proteome</keyword>
<evidence type="ECO:0000313" key="12">
    <source>
        <dbReference type="EMBL" id="MDT0595513.1"/>
    </source>
</evidence>
<keyword evidence="4" id="KW-0902">Two-component regulatory system</keyword>
<dbReference type="Gene3D" id="3.40.50.2300">
    <property type="match status" value="1"/>
</dbReference>
<accession>A0ABU2ZS99</accession>
<evidence type="ECO:0000256" key="2">
    <source>
        <dbReference type="ARBA" id="ARBA00022490"/>
    </source>
</evidence>
<dbReference type="Proteomes" id="UP001253545">
    <property type="component" value="Unassembled WGS sequence"/>
</dbReference>
<evidence type="ECO:0000256" key="3">
    <source>
        <dbReference type="ARBA" id="ARBA00022553"/>
    </source>
</evidence>
<feature type="DNA-binding region" description="OmpR/PhoB-type" evidence="9">
    <location>
        <begin position="129"/>
        <end position="227"/>
    </location>
</feature>
<dbReference type="InterPro" id="IPR001789">
    <property type="entry name" value="Sig_transdc_resp-reg_receiver"/>
</dbReference>
<sequence>MANKLLLIDDDQALTALLGEYLESQGFDISIENNPSDGIECLQKYQYDLLLLDVMMPEMDGFEVLKKIRLFSSIPVIMLTAKGDDFDKIYGLELGADDYLPKPFNQRELVARVNALLRRIDNKLGFNQPQQFTMHGIFLNESNQQVSVGENEIEMTMTEFMLLAQLMKNAGQLLSKESLSETVLGRKLSAYDRSLDMHISNIRKKLKSHGVDEVIKTVRGNGYLLQLAS</sequence>
<evidence type="ECO:0000256" key="8">
    <source>
        <dbReference type="PROSITE-ProRule" id="PRU00169"/>
    </source>
</evidence>
<dbReference type="PANTHER" id="PTHR48111">
    <property type="entry name" value="REGULATOR OF RPOS"/>
    <property type="match status" value="1"/>
</dbReference>
<evidence type="ECO:0000256" key="4">
    <source>
        <dbReference type="ARBA" id="ARBA00023012"/>
    </source>
</evidence>
<feature type="domain" description="OmpR/PhoB-type" evidence="11">
    <location>
        <begin position="129"/>
        <end position="227"/>
    </location>
</feature>
<reference evidence="12 13" key="1">
    <citation type="submission" date="2023-09" db="EMBL/GenBank/DDBJ databases">
        <authorList>
            <person name="Rey-Velasco X."/>
        </authorList>
    </citation>
    <scope>NUCLEOTIDE SEQUENCE [LARGE SCALE GENOMIC DNA]</scope>
    <source>
        <strain evidence="12 13">P117</strain>
    </source>
</reference>
<evidence type="ECO:0000256" key="5">
    <source>
        <dbReference type="ARBA" id="ARBA00023015"/>
    </source>
</evidence>
<dbReference type="Gene3D" id="1.10.10.10">
    <property type="entry name" value="Winged helix-like DNA-binding domain superfamily/Winged helix DNA-binding domain"/>
    <property type="match status" value="1"/>
</dbReference>
<feature type="domain" description="Response regulatory" evidence="10">
    <location>
        <begin position="4"/>
        <end position="117"/>
    </location>
</feature>
<dbReference type="RefSeq" id="WP_311369030.1">
    <property type="nucleotide sequence ID" value="NZ_JAVRHX010000003.1"/>
</dbReference>
<keyword evidence="7" id="KW-0804">Transcription</keyword>
<dbReference type="SUPFAM" id="SSF52172">
    <property type="entry name" value="CheY-like"/>
    <property type="match status" value="1"/>
</dbReference>
<evidence type="ECO:0000256" key="7">
    <source>
        <dbReference type="ARBA" id="ARBA00023163"/>
    </source>
</evidence>
<proteinExistence type="predicted"/>
<dbReference type="InterPro" id="IPR039420">
    <property type="entry name" value="WalR-like"/>
</dbReference>
<comment type="subcellular location">
    <subcellularLocation>
        <location evidence="1">Cytoplasm</location>
    </subcellularLocation>
</comment>
<keyword evidence="2" id="KW-0963">Cytoplasm</keyword>
<organism evidence="12 13">
    <name type="scientific">Glaciecola petra</name>
    <dbReference type="NCBI Taxonomy" id="3075602"/>
    <lineage>
        <taxon>Bacteria</taxon>
        <taxon>Pseudomonadati</taxon>
        <taxon>Pseudomonadota</taxon>
        <taxon>Gammaproteobacteria</taxon>
        <taxon>Alteromonadales</taxon>
        <taxon>Alteromonadaceae</taxon>
        <taxon>Glaciecola</taxon>
    </lineage>
</organism>
<dbReference type="CDD" id="cd00383">
    <property type="entry name" value="trans_reg_C"/>
    <property type="match status" value="1"/>
</dbReference>
<keyword evidence="3 8" id="KW-0597">Phosphoprotein</keyword>
<feature type="modified residue" description="4-aspartylphosphate" evidence="8">
    <location>
        <position position="53"/>
    </location>
</feature>
<dbReference type="SMART" id="SM00862">
    <property type="entry name" value="Trans_reg_C"/>
    <property type="match status" value="1"/>
</dbReference>
<comment type="caution">
    <text evidence="12">The sequence shown here is derived from an EMBL/GenBank/DDBJ whole genome shotgun (WGS) entry which is preliminary data.</text>
</comment>
<evidence type="ECO:0000256" key="1">
    <source>
        <dbReference type="ARBA" id="ARBA00004496"/>
    </source>
</evidence>
<gene>
    <name evidence="12" type="ORF">RM552_11705</name>
</gene>
<dbReference type="PANTHER" id="PTHR48111:SF39">
    <property type="entry name" value="TRANSCRIPTIONAL REGULATORY PROTEIN CPXR"/>
    <property type="match status" value="1"/>
</dbReference>
<dbReference type="Gene3D" id="6.10.250.690">
    <property type="match status" value="1"/>
</dbReference>
<evidence type="ECO:0000256" key="6">
    <source>
        <dbReference type="ARBA" id="ARBA00023125"/>
    </source>
</evidence>
<name>A0ABU2ZS99_9ALTE</name>
<dbReference type="PROSITE" id="PS50110">
    <property type="entry name" value="RESPONSE_REGULATORY"/>
    <property type="match status" value="1"/>
</dbReference>
<dbReference type="SUPFAM" id="SSF46894">
    <property type="entry name" value="C-terminal effector domain of the bipartite response regulators"/>
    <property type="match status" value="1"/>
</dbReference>
<protein>
    <submittedName>
        <fullName evidence="12">Response regulator transcription factor</fullName>
    </submittedName>
</protein>
<dbReference type="Pfam" id="PF00486">
    <property type="entry name" value="Trans_reg_C"/>
    <property type="match status" value="1"/>
</dbReference>
<evidence type="ECO:0000313" key="13">
    <source>
        <dbReference type="Proteomes" id="UP001253545"/>
    </source>
</evidence>
<evidence type="ECO:0000259" key="11">
    <source>
        <dbReference type="PROSITE" id="PS51755"/>
    </source>
</evidence>
<evidence type="ECO:0000256" key="9">
    <source>
        <dbReference type="PROSITE-ProRule" id="PRU01091"/>
    </source>
</evidence>
<dbReference type="InterPro" id="IPR001867">
    <property type="entry name" value="OmpR/PhoB-type_DNA-bd"/>
</dbReference>
<dbReference type="EMBL" id="JAVRHX010000003">
    <property type="protein sequence ID" value="MDT0595513.1"/>
    <property type="molecule type" value="Genomic_DNA"/>
</dbReference>
<dbReference type="SMART" id="SM00448">
    <property type="entry name" value="REC"/>
    <property type="match status" value="1"/>
</dbReference>
<evidence type="ECO:0000259" key="10">
    <source>
        <dbReference type="PROSITE" id="PS50110"/>
    </source>
</evidence>
<keyword evidence="6 9" id="KW-0238">DNA-binding</keyword>
<dbReference type="Pfam" id="PF00072">
    <property type="entry name" value="Response_reg"/>
    <property type="match status" value="1"/>
</dbReference>
<dbReference type="InterPro" id="IPR016032">
    <property type="entry name" value="Sig_transdc_resp-reg_C-effctor"/>
</dbReference>
<keyword evidence="5" id="KW-0805">Transcription regulation</keyword>